<sequence>MEWRKHPVLSSPTAEEMAVMEPAQLVQLHTVFHSAIANSERDPYRYGFILDNWRKTEALLDKHDSVVALGGNRASKTQLGAWLTVKCAMENPDGLIICFAQNAELSVLVQQSAIFHQLPLEFKQKTLGQSEYISYTKQNGFAGNSVILPNGSRILFKTYSQYQQNQTILEGLELGSFNPTLVNLGAWCDEYLGGPELIDTLAFRLATRNAKMLLTFTPIDGYSETIRAFLDGAKTLETKSAELLNNRALPYIQECKDKDAAIIYLHTIDNPFSGYDRVAKEALAKGDEAWILCRLYGVPTKSISSKFPSFSREVNVVKHETIPTENVTRYMVLDPAGRKKWFMCWIAVDATDTWWIYREWPDASHGDWAEWRGGKWAPGEGAKRDGNIEGIAQYVDLIMQVEGEDREEIMERLIDPRLGAAKYQAATGVSCIIEDLADAGLPFVPAPGSDIEDGLQALQNKMAYNRKLPLDGSNRPRLYISDRCENIIRSIQEYTGDGGKDEAWKDPLDCVRYAAIADIHYVDPNWLGAMKQSGGSY</sequence>
<organism evidence="1">
    <name type="scientific">uncultured Caudovirales phage</name>
    <dbReference type="NCBI Taxonomy" id="2100421"/>
    <lineage>
        <taxon>Viruses</taxon>
        <taxon>Duplodnaviria</taxon>
        <taxon>Heunggongvirae</taxon>
        <taxon>Uroviricota</taxon>
        <taxon>Caudoviricetes</taxon>
        <taxon>Peduoviridae</taxon>
        <taxon>Maltschvirus</taxon>
        <taxon>Maltschvirus maltsch</taxon>
    </lineage>
</organism>
<reference evidence="1" key="1">
    <citation type="submission" date="2020-05" db="EMBL/GenBank/DDBJ databases">
        <authorList>
            <person name="Chiriac C."/>
            <person name="Salcher M."/>
            <person name="Ghai R."/>
            <person name="Kavagutti S V."/>
        </authorList>
    </citation>
    <scope>NUCLEOTIDE SEQUENCE</scope>
</reference>
<dbReference type="EMBL" id="LR796868">
    <property type="protein sequence ID" value="CAB4171528.1"/>
    <property type="molecule type" value="Genomic_DNA"/>
</dbReference>
<dbReference type="InterPro" id="IPR027417">
    <property type="entry name" value="P-loop_NTPase"/>
</dbReference>
<evidence type="ECO:0000313" key="1">
    <source>
        <dbReference type="EMBL" id="CAB4171528.1"/>
    </source>
</evidence>
<proteinExistence type="predicted"/>
<name>A0A6J5PR13_9CAUD</name>
<dbReference type="Gene3D" id="3.40.50.300">
    <property type="entry name" value="P-loop containing nucleotide triphosphate hydrolases"/>
    <property type="match status" value="1"/>
</dbReference>
<gene>
    <name evidence="1" type="ORF">UFOVP927_7</name>
</gene>
<accession>A0A6J5PR13</accession>
<protein>
    <submittedName>
        <fullName evidence="1">Uncharacterized protein</fullName>
    </submittedName>
</protein>
<dbReference type="Gene3D" id="3.30.420.280">
    <property type="match status" value="1"/>
</dbReference>